<dbReference type="EMBL" id="NPDV01000025">
    <property type="protein sequence ID" value="PJZ51393.1"/>
    <property type="molecule type" value="Genomic_DNA"/>
</dbReference>
<dbReference type="EMBL" id="NPDU01000006">
    <property type="protein sequence ID" value="PJZ63280.1"/>
    <property type="molecule type" value="Genomic_DNA"/>
</dbReference>
<keyword evidence="3" id="KW-1185">Reference proteome</keyword>
<evidence type="ECO:0000313" key="2">
    <source>
        <dbReference type="EMBL" id="PJZ63280.1"/>
    </source>
</evidence>
<dbReference type="AlphaFoldDB" id="A0A2M9YIM7"/>
<dbReference type="Proteomes" id="UP000232188">
    <property type="component" value="Unassembled WGS sequence"/>
</dbReference>
<evidence type="ECO:0000313" key="1">
    <source>
        <dbReference type="EMBL" id="PJZ51393.1"/>
    </source>
</evidence>
<reference evidence="3 4" key="1">
    <citation type="submission" date="2017-07" db="EMBL/GenBank/DDBJ databases">
        <title>Leptospira spp. isolated from tropical soils.</title>
        <authorList>
            <person name="Thibeaux R."/>
            <person name="Iraola G."/>
            <person name="Ferres I."/>
            <person name="Bierque E."/>
            <person name="Girault D."/>
            <person name="Soupe-Gilbert M.-E."/>
            <person name="Picardeau M."/>
            <person name="Goarant C."/>
        </authorList>
    </citation>
    <scope>NUCLEOTIDE SEQUENCE [LARGE SCALE GENOMIC DNA]</scope>
    <source>
        <strain evidence="1 4">FH2-B-C1</strain>
        <strain evidence="2 3">FH2-B-D1</strain>
    </source>
</reference>
<evidence type="ECO:0000313" key="3">
    <source>
        <dbReference type="Proteomes" id="UP000232149"/>
    </source>
</evidence>
<dbReference type="Proteomes" id="UP000232149">
    <property type="component" value="Unassembled WGS sequence"/>
</dbReference>
<comment type="caution">
    <text evidence="1">The sequence shown here is derived from an EMBL/GenBank/DDBJ whole genome shotgun (WGS) entry which is preliminary data.</text>
</comment>
<sequence>MSSIDDSTFLVEFLTKRSSSLFKFLGQGDRNVASTVGLERFSLLRGFLGKRGEFPQTSLHKRSSHFGISFIDFVLITVCNLRISKLCQSRSWETTHSQDWGWHSFLGTDHF</sequence>
<evidence type="ECO:0000313" key="4">
    <source>
        <dbReference type="Proteomes" id="UP000232188"/>
    </source>
</evidence>
<proteinExistence type="predicted"/>
<name>A0A2M9YIM7_9LEPT</name>
<protein>
    <submittedName>
        <fullName evidence="1">Uncharacterized protein</fullName>
    </submittedName>
</protein>
<accession>A0A2M9YIM7</accession>
<gene>
    <name evidence="2" type="ORF">CH376_03300</name>
    <name evidence="1" type="ORF">CH380_20215</name>
</gene>
<organism evidence="1 4">
    <name type="scientific">Leptospira adleri</name>
    <dbReference type="NCBI Taxonomy" id="2023186"/>
    <lineage>
        <taxon>Bacteria</taxon>
        <taxon>Pseudomonadati</taxon>
        <taxon>Spirochaetota</taxon>
        <taxon>Spirochaetia</taxon>
        <taxon>Leptospirales</taxon>
        <taxon>Leptospiraceae</taxon>
        <taxon>Leptospira</taxon>
    </lineage>
</organism>